<dbReference type="PROSITE" id="PS50043">
    <property type="entry name" value="HTH_LUXR_2"/>
    <property type="match status" value="1"/>
</dbReference>
<evidence type="ECO:0000313" key="6">
    <source>
        <dbReference type="Proteomes" id="UP000838160"/>
    </source>
</evidence>
<feature type="domain" description="HTH luxR-type" evidence="4">
    <location>
        <begin position="148"/>
        <end position="213"/>
    </location>
</feature>
<dbReference type="InterPro" id="IPR049151">
    <property type="entry name" value="CsgD-like_REC"/>
</dbReference>
<dbReference type="Pfam" id="PF21155">
    <property type="entry name" value="VpsT-like_REC"/>
    <property type="match status" value="1"/>
</dbReference>
<dbReference type="EMBL" id="CAKLCM010000002">
    <property type="protein sequence ID" value="CAH0526166.1"/>
    <property type="molecule type" value="Genomic_DNA"/>
</dbReference>
<keyword evidence="6" id="KW-1185">Reference proteome</keyword>
<dbReference type="InterPro" id="IPR000792">
    <property type="entry name" value="Tscrpt_reg_LuxR_C"/>
</dbReference>
<dbReference type="InterPro" id="IPR036388">
    <property type="entry name" value="WH-like_DNA-bd_sf"/>
</dbReference>
<keyword evidence="2" id="KW-0238">DNA-binding</keyword>
<protein>
    <submittedName>
        <fullName evidence="5">CsgAB operon transcriptional regulatory protein</fullName>
    </submittedName>
</protein>
<evidence type="ECO:0000313" key="5">
    <source>
        <dbReference type="EMBL" id="CAH0526166.1"/>
    </source>
</evidence>
<dbReference type="InterPro" id="IPR016032">
    <property type="entry name" value="Sig_transdc_resp-reg_C-effctor"/>
</dbReference>
<proteinExistence type="predicted"/>
<comment type="caution">
    <text evidence="5">The sequence shown here is derived from an EMBL/GenBank/DDBJ whole genome shotgun (WGS) entry which is preliminary data.</text>
</comment>
<gene>
    <name evidence="5" type="primary">csgD_1</name>
    <name evidence="5" type="ORF">VHP8226_01640</name>
</gene>
<name>A0ABM8ZHM3_9VIBR</name>
<dbReference type="PANTHER" id="PTHR44688:SF16">
    <property type="entry name" value="DNA-BINDING TRANSCRIPTIONAL ACTIVATOR DEVR_DOSR"/>
    <property type="match status" value="1"/>
</dbReference>
<dbReference type="SUPFAM" id="SSF46894">
    <property type="entry name" value="C-terminal effector domain of the bipartite response regulators"/>
    <property type="match status" value="1"/>
</dbReference>
<dbReference type="Gene3D" id="1.10.10.10">
    <property type="entry name" value="Winged helix-like DNA-binding domain superfamily/Winged helix DNA-binding domain"/>
    <property type="match status" value="1"/>
</dbReference>
<dbReference type="PROSITE" id="PS00622">
    <property type="entry name" value="HTH_LUXR_1"/>
    <property type="match status" value="1"/>
</dbReference>
<keyword evidence="3" id="KW-0804">Transcription</keyword>
<dbReference type="PRINTS" id="PR00038">
    <property type="entry name" value="HTHLUXR"/>
</dbReference>
<keyword evidence="1" id="KW-0805">Transcription regulation</keyword>
<evidence type="ECO:0000256" key="2">
    <source>
        <dbReference type="ARBA" id="ARBA00023125"/>
    </source>
</evidence>
<dbReference type="CDD" id="cd06170">
    <property type="entry name" value="LuxR_C_like"/>
    <property type="match status" value="1"/>
</dbReference>
<dbReference type="RefSeq" id="WP_237484576.1">
    <property type="nucleotide sequence ID" value="NZ_CAKLCM010000002.1"/>
</dbReference>
<dbReference type="Pfam" id="PF00196">
    <property type="entry name" value="GerE"/>
    <property type="match status" value="1"/>
</dbReference>
<evidence type="ECO:0000259" key="4">
    <source>
        <dbReference type="PROSITE" id="PS50043"/>
    </source>
</evidence>
<dbReference type="SMART" id="SM00421">
    <property type="entry name" value="HTH_LUXR"/>
    <property type="match status" value="1"/>
</dbReference>
<organism evidence="5 6">
    <name type="scientific">Vibrio hippocampi</name>
    <dbReference type="NCBI Taxonomy" id="654686"/>
    <lineage>
        <taxon>Bacteria</taxon>
        <taxon>Pseudomonadati</taxon>
        <taxon>Pseudomonadota</taxon>
        <taxon>Gammaproteobacteria</taxon>
        <taxon>Vibrionales</taxon>
        <taxon>Vibrionaceae</taxon>
        <taxon>Vibrio</taxon>
    </lineage>
</organism>
<evidence type="ECO:0000256" key="1">
    <source>
        <dbReference type="ARBA" id="ARBA00023015"/>
    </source>
</evidence>
<dbReference type="PANTHER" id="PTHR44688">
    <property type="entry name" value="DNA-BINDING TRANSCRIPTIONAL ACTIVATOR DEVR_DOSR"/>
    <property type="match status" value="1"/>
</dbReference>
<sequence length="213" mass="24519">MEQPKINQVLFITRKNIQSEVLLSHIESKVGLPINLVDYKVFDSHLMTDAFTMVMVDMSINDSLSPISSVIAKSSFRPVIVLINARAVTEEQLAQWRNLQGCFLTDHSLDFICDGLNHITQGQNWLSRDIMNRLVNYYQDLYLIRHPVDVECLELTKREVEILNSLKSGGSNLEIANELFVSENTVKTHLYNIFKKIEVKNRMQAISWAQEHI</sequence>
<dbReference type="Gene3D" id="3.40.50.2300">
    <property type="match status" value="1"/>
</dbReference>
<reference evidence="5" key="1">
    <citation type="submission" date="2021-12" db="EMBL/GenBank/DDBJ databases">
        <authorList>
            <person name="Rodrigo-Torres L."/>
            <person name="Arahal R. D."/>
            <person name="Lucena T."/>
        </authorList>
    </citation>
    <scope>NUCLEOTIDE SEQUENCE</scope>
    <source>
        <strain evidence="5">CECT 8226</strain>
    </source>
</reference>
<accession>A0ABM8ZHM3</accession>
<evidence type="ECO:0000256" key="3">
    <source>
        <dbReference type="ARBA" id="ARBA00023163"/>
    </source>
</evidence>
<dbReference type="Proteomes" id="UP000838160">
    <property type="component" value="Unassembled WGS sequence"/>
</dbReference>